<dbReference type="InterPro" id="IPR011611">
    <property type="entry name" value="PfkB_dom"/>
</dbReference>
<dbReference type="InterPro" id="IPR050306">
    <property type="entry name" value="PfkB_Carbo_kinase"/>
</dbReference>
<evidence type="ECO:0000259" key="4">
    <source>
        <dbReference type="Pfam" id="PF00294"/>
    </source>
</evidence>
<dbReference type="GO" id="GO:0008673">
    <property type="term" value="F:2-dehydro-3-deoxygluconokinase activity"/>
    <property type="evidence" value="ECO:0007669"/>
    <property type="project" value="TreeGrafter"/>
</dbReference>
<reference evidence="5 6" key="1">
    <citation type="submission" date="2016-11" db="EMBL/GenBank/DDBJ databases">
        <authorList>
            <person name="Jaros S."/>
            <person name="Januszkiewicz K."/>
            <person name="Wedrychowicz H."/>
        </authorList>
    </citation>
    <scope>NUCLEOTIDE SEQUENCE [LARGE SCALE GENOMIC DNA]</scope>
    <source>
        <strain evidence="5 6">DSM 100565</strain>
    </source>
</reference>
<dbReference type="EMBL" id="FQYO01000002">
    <property type="protein sequence ID" value="SHI58583.1"/>
    <property type="molecule type" value="Genomic_DNA"/>
</dbReference>
<gene>
    <name evidence="5" type="ORF">SAMN05444417_1119</name>
</gene>
<dbReference type="GO" id="GO:0005829">
    <property type="term" value="C:cytosol"/>
    <property type="evidence" value="ECO:0007669"/>
    <property type="project" value="TreeGrafter"/>
</dbReference>
<dbReference type="GO" id="GO:0019698">
    <property type="term" value="P:D-galacturonate catabolic process"/>
    <property type="evidence" value="ECO:0007669"/>
    <property type="project" value="TreeGrafter"/>
</dbReference>
<evidence type="ECO:0000313" key="5">
    <source>
        <dbReference type="EMBL" id="SHI58583.1"/>
    </source>
</evidence>
<dbReference type="InterPro" id="IPR002173">
    <property type="entry name" value="Carboh/pur_kinase_PfkB_CS"/>
</dbReference>
<evidence type="ECO:0000313" key="6">
    <source>
        <dbReference type="Proteomes" id="UP000184292"/>
    </source>
</evidence>
<dbReference type="Pfam" id="PF00294">
    <property type="entry name" value="PfkB"/>
    <property type="match status" value="1"/>
</dbReference>
<dbReference type="GO" id="GO:0006974">
    <property type="term" value="P:DNA damage response"/>
    <property type="evidence" value="ECO:0007669"/>
    <property type="project" value="TreeGrafter"/>
</dbReference>
<accession>A0A1M6CCI9</accession>
<protein>
    <submittedName>
        <fullName evidence="5">2-keto-3-deoxygluconate kinase</fullName>
    </submittedName>
</protein>
<comment type="similarity">
    <text evidence="1">Belongs to the carbohydrate kinase PfkB family.</text>
</comment>
<dbReference type="SUPFAM" id="SSF53613">
    <property type="entry name" value="Ribokinase-like"/>
    <property type="match status" value="1"/>
</dbReference>
<dbReference type="STRING" id="1447782.SAMN05444417_1119"/>
<dbReference type="AlphaFoldDB" id="A0A1M6CCI9"/>
<dbReference type="CDD" id="cd01166">
    <property type="entry name" value="KdgK"/>
    <property type="match status" value="1"/>
</dbReference>
<keyword evidence="3 5" id="KW-0418">Kinase</keyword>
<evidence type="ECO:0000256" key="1">
    <source>
        <dbReference type="ARBA" id="ARBA00010688"/>
    </source>
</evidence>
<sequence>MPRIACIGEAMIELVPEGAERARLGVAGDTLNVAVYLARLLRGTGWSVDYMTALGTDAFSDRIAGAVAAHGIGTGAIERRPDKGPGLYAISTDAAGERSFTYWRSDSAARTLFAAPGQVGLDRLAGYDLVLLSGISLAILPAERRAALTRALAGARQGGTRIAYDSNHRPRLWESAAAARDANDAVWAVTDIALPSLDDERAIHADADEAAVLARLRARGLTEGALKRGAAGPVALDPDVVAGPFAPAPSVVDTTAAGDSFDAGFLAARLTGSRTEEAMAAGHALASRVVGISGAILPD</sequence>
<dbReference type="PANTHER" id="PTHR43085">
    <property type="entry name" value="HEXOKINASE FAMILY MEMBER"/>
    <property type="match status" value="1"/>
</dbReference>
<feature type="domain" description="Carbohydrate kinase PfkB" evidence="4">
    <location>
        <begin position="1"/>
        <end position="297"/>
    </location>
</feature>
<keyword evidence="6" id="KW-1185">Reference proteome</keyword>
<name>A0A1M6CCI9_9RHOB</name>
<dbReference type="Proteomes" id="UP000184292">
    <property type="component" value="Unassembled WGS sequence"/>
</dbReference>
<evidence type="ECO:0000256" key="2">
    <source>
        <dbReference type="ARBA" id="ARBA00022679"/>
    </source>
</evidence>
<dbReference type="Gene3D" id="3.40.1190.20">
    <property type="match status" value="1"/>
</dbReference>
<dbReference type="InterPro" id="IPR029056">
    <property type="entry name" value="Ribokinase-like"/>
</dbReference>
<dbReference type="RefSeq" id="WP_073326825.1">
    <property type="nucleotide sequence ID" value="NZ_FQYO01000002.1"/>
</dbReference>
<keyword evidence="2" id="KW-0808">Transferase</keyword>
<dbReference type="GO" id="GO:0042840">
    <property type="term" value="P:D-glucuronate catabolic process"/>
    <property type="evidence" value="ECO:0007669"/>
    <property type="project" value="TreeGrafter"/>
</dbReference>
<organism evidence="5 6">
    <name type="scientific">Wenxinia saemankumensis</name>
    <dbReference type="NCBI Taxonomy" id="1447782"/>
    <lineage>
        <taxon>Bacteria</taxon>
        <taxon>Pseudomonadati</taxon>
        <taxon>Pseudomonadota</taxon>
        <taxon>Alphaproteobacteria</taxon>
        <taxon>Rhodobacterales</taxon>
        <taxon>Roseobacteraceae</taxon>
        <taxon>Wenxinia</taxon>
    </lineage>
</organism>
<evidence type="ECO:0000256" key="3">
    <source>
        <dbReference type="ARBA" id="ARBA00022777"/>
    </source>
</evidence>
<proteinExistence type="inferred from homology"/>
<dbReference type="OrthoDB" id="9776822at2"/>
<dbReference type="PROSITE" id="PS00584">
    <property type="entry name" value="PFKB_KINASES_2"/>
    <property type="match status" value="1"/>
</dbReference>
<dbReference type="PANTHER" id="PTHR43085:SF15">
    <property type="entry name" value="2-DEHYDRO-3-DEOXYGLUCONOKINASE"/>
    <property type="match status" value="1"/>
</dbReference>